<dbReference type="RefSeq" id="WP_404613538.1">
    <property type="nucleotide sequence ID" value="NZ_JADIKK010000008.1"/>
</dbReference>
<name>A0ABW8J8A1_9GAMM</name>
<protein>
    <submittedName>
        <fullName evidence="2">Transporter substrate-binding domain-containing protein</fullName>
    </submittedName>
</protein>
<dbReference type="Proteomes" id="UP001620339">
    <property type="component" value="Unassembled WGS sequence"/>
</dbReference>
<evidence type="ECO:0000313" key="2">
    <source>
        <dbReference type="EMBL" id="MFK2877351.1"/>
    </source>
</evidence>
<reference evidence="2 3" key="1">
    <citation type="submission" date="2020-10" db="EMBL/GenBank/DDBJ databases">
        <title>Phylogeny of dyella-like bacteria.</title>
        <authorList>
            <person name="Fu J."/>
        </authorList>
    </citation>
    <scope>NUCLEOTIDE SEQUENCE [LARGE SCALE GENOMIC DNA]</scope>
    <source>
        <strain evidence="2 3">KACC 19113</strain>
    </source>
</reference>
<evidence type="ECO:0000313" key="3">
    <source>
        <dbReference type="Proteomes" id="UP001620339"/>
    </source>
</evidence>
<organism evidence="2 3">
    <name type="scientific">Rhodanobacter hydrolyticus</name>
    <dbReference type="NCBI Taxonomy" id="2250595"/>
    <lineage>
        <taxon>Bacteria</taxon>
        <taxon>Pseudomonadati</taxon>
        <taxon>Pseudomonadota</taxon>
        <taxon>Gammaproteobacteria</taxon>
        <taxon>Lysobacterales</taxon>
        <taxon>Rhodanobacteraceae</taxon>
        <taxon>Rhodanobacter</taxon>
    </lineage>
</organism>
<dbReference type="SUPFAM" id="SSF53850">
    <property type="entry name" value="Periplasmic binding protein-like II"/>
    <property type="match status" value="1"/>
</dbReference>
<proteinExistence type="predicted"/>
<keyword evidence="3" id="KW-1185">Reference proteome</keyword>
<keyword evidence="1" id="KW-0732">Signal</keyword>
<sequence length="291" mass="32472">MVGKRLFRLAMMAALEFSSAGVHAAPSLQVVFPRPETPYDARTGYPVAVLRLALEHLNVAFSMKQSAIVLSQARTLKLLEDNQVVTVGWSVATVERDKRLLTVRVPIDRGLIGWRILLIRRDEEKQFRDLLTVSQLAHVPMAQDQDWPDLAILRDNGFDMTAAFDYASLFSMLKLGHVDAVPRSVAEIGQELQSPDGADLVAETHLLLHYPSALVFFVSKSNPSLAAELQKGLERAIADGSLRRLFELTYRQSLNALHLHDRHVIELTNPLLPASMVPACRDFGFQPETTQ</sequence>
<feature type="signal peptide" evidence="1">
    <location>
        <begin position="1"/>
        <end position="24"/>
    </location>
</feature>
<dbReference type="Gene3D" id="3.40.190.10">
    <property type="entry name" value="Periplasmic binding protein-like II"/>
    <property type="match status" value="2"/>
</dbReference>
<accession>A0ABW8J8A1</accession>
<dbReference type="EMBL" id="JADIKK010000008">
    <property type="protein sequence ID" value="MFK2877351.1"/>
    <property type="molecule type" value="Genomic_DNA"/>
</dbReference>
<gene>
    <name evidence="2" type="ORF">ISP25_09755</name>
</gene>
<evidence type="ECO:0000256" key="1">
    <source>
        <dbReference type="SAM" id="SignalP"/>
    </source>
</evidence>
<feature type="chain" id="PRO_5046599142" evidence="1">
    <location>
        <begin position="25"/>
        <end position="291"/>
    </location>
</feature>
<comment type="caution">
    <text evidence="2">The sequence shown here is derived from an EMBL/GenBank/DDBJ whole genome shotgun (WGS) entry which is preliminary data.</text>
</comment>